<reference evidence="1 2" key="1">
    <citation type="journal article" date="2010" name="J. Bacteriol.">
        <title>The Citrobacter rodentium genome sequence reveals convergent evolution with human pathogenic Escherichia coli.</title>
        <authorList>
            <person name="Petty N.K."/>
            <person name="Bulgin R."/>
            <person name="Crepin V.F."/>
            <person name="Cerdeno-Tarraga A.M."/>
            <person name="Schroeder G.N."/>
            <person name="Quail M.A."/>
            <person name="Lennard N."/>
            <person name="Corton C."/>
            <person name="Barron A."/>
            <person name="Clark L."/>
            <person name="Toribio A.L."/>
            <person name="Parkhill J."/>
            <person name="Dougan G."/>
            <person name="Frankel G."/>
            <person name="Thomson N.R."/>
        </authorList>
    </citation>
    <scope>NUCLEOTIDE SEQUENCE [LARGE SCALE GENOMIC DNA]</scope>
    <source>
        <strain evidence="1 2">ICC168</strain>
    </source>
</reference>
<name>D2TSS0_CITRI</name>
<protein>
    <submittedName>
        <fullName evidence="1">Uncharacterized protein</fullName>
    </submittedName>
</protein>
<proteinExistence type="predicted"/>
<keyword evidence="2" id="KW-1185">Reference proteome</keyword>
<gene>
    <name evidence="1" type="ordered locus">ROD_49521</name>
</gene>
<evidence type="ECO:0000313" key="2">
    <source>
        <dbReference type="Proteomes" id="UP000001889"/>
    </source>
</evidence>
<evidence type="ECO:0000313" key="1">
    <source>
        <dbReference type="EMBL" id="CBG91634.1"/>
    </source>
</evidence>
<dbReference type="AlphaFoldDB" id="D2TSS0"/>
<organism evidence="1 2">
    <name type="scientific">Citrobacter rodentium (strain ICC168)</name>
    <name type="common">Citrobacter freundii biotype 4280</name>
    <dbReference type="NCBI Taxonomy" id="637910"/>
    <lineage>
        <taxon>Bacteria</taxon>
        <taxon>Pseudomonadati</taxon>
        <taxon>Pseudomonadota</taxon>
        <taxon>Gammaproteobacteria</taxon>
        <taxon>Enterobacterales</taxon>
        <taxon>Enterobacteriaceae</taxon>
        <taxon>Citrobacter</taxon>
    </lineage>
</organism>
<dbReference type="HOGENOM" id="CLU_2341718_0_0_6"/>
<dbReference type="EMBL" id="FN543502">
    <property type="protein sequence ID" value="CBG91634.1"/>
    <property type="molecule type" value="Genomic_DNA"/>
</dbReference>
<sequence>MTAGIVRQTHLTVCCRYFRPKRYKAKGPLIISPGGRGIVKMKKVILCVLPLAAQAGGIALQLTKTANSGRIKKLTMESFRIKITLEDSTKSREVYYV</sequence>
<accession>D2TSS0</accession>
<dbReference type="KEGG" id="cro:ROD_49521"/>
<dbReference type="Proteomes" id="UP000001889">
    <property type="component" value="Chromosome"/>
</dbReference>